<dbReference type="SUPFAM" id="SSF53137">
    <property type="entry name" value="Translational machinery components"/>
    <property type="match status" value="1"/>
</dbReference>
<dbReference type="NCBIfam" id="TIGR00111">
    <property type="entry name" value="pelota"/>
    <property type="match status" value="1"/>
</dbReference>
<reference evidence="12" key="1">
    <citation type="journal article" date="2020" name="Stud. Mycol.">
        <title>101 Dothideomycetes genomes: a test case for predicting lifestyles and emergence of pathogens.</title>
        <authorList>
            <person name="Haridas S."/>
            <person name="Albert R."/>
            <person name="Binder M."/>
            <person name="Bloem J."/>
            <person name="Labutti K."/>
            <person name="Salamov A."/>
            <person name="Andreopoulos B."/>
            <person name="Baker S."/>
            <person name="Barry K."/>
            <person name="Bills G."/>
            <person name="Bluhm B."/>
            <person name="Cannon C."/>
            <person name="Castanera R."/>
            <person name="Culley D."/>
            <person name="Daum C."/>
            <person name="Ezra D."/>
            <person name="Gonzalez J."/>
            <person name="Henrissat B."/>
            <person name="Kuo A."/>
            <person name="Liang C."/>
            <person name="Lipzen A."/>
            <person name="Lutzoni F."/>
            <person name="Magnuson J."/>
            <person name="Mondo S."/>
            <person name="Nolan M."/>
            <person name="Ohm R."/>
            <person name="Pangilinan J."/>
            <person name="Park H.-J."/>
            <person name="Ramirez L."/>
            <person name="Alfaro M."/>
            <person name="Sun H."/>
            <person name="Tritt A."/>
            <person name="Yoshinaga Y."/>
            <person name="Zwiers L.-H."/>
            <person name="Turgeon B."/>
            <person name="Goodwin S."/>
            <person name="Spatafora J."/>
            <person name="Crous P."/>
            <person name="Grigoriev I."/>
        </authorList>
    </citation>
    <scope>NUCLEOTIDE SEQUENCE</scope>
    <source>
        <strain evidence="12">CBS 269.34</strain>
    </source>
</reference>
<dbReference type="GO" id="GO:0051321">
    <property type="term" value="P:meiotic cell cycle"/>
    <property type="evidence" value="ECO:0007669"/>
    <property type="project" value="UniProtKB-KW"/>
</dbReference>
<dbReference type="SUPFAM" id="SSF159065">
    <property type="entry name" value="Dom34/Pelota N-terminal domain-like"/>
    <property type="match status" value="1"/>
</dbReference>
<gene>
    <name evidence="12" type="ORF">BU16DRAFT_521252</name>
</gene>
<dbReference type="Pfam" id="PF03464">
    <property type="entry name" value="eRF1_2"/>
    <property type="match status" value="1"/>
</dbReference>
<dbReference type="FunFam" id="3.30.420.60:FF:000004">
    <property type="entry name" value="Protein DOM34 homolog"/>
    <property type="match status" value="1"/>
</dbReference>
<evidence type="ECO:0000256" key="5">
    <source>
        <dbReference type="ARBA" id="ARBA00022618"/>
    </source>
</evidence>
<keyword evidence="7" id="KW-0498">Mitosis</keyword>
<evidence type="ECO:0000256" key="4">
    <source>
        <dbReference type="ARBA" id="ARBA00022490"/>
    </source>
</evidence>
<dbReference type="InterPro" id="IPR038069">
    <property type="entry name" value="Pelota/DOM34_N"/>
</dbReference>
<dbReference type="PANTHER" id="PTHR10853">
    <property type="entry name" value="PELOTA"/>
    <property type="match status" value="1"/>
</dbReference>
<dbReference type="Pfam" id="PF03465">
    <property type="entry name" value="eRF1_3"/>
    <property type="match status" value="1"/>
</dbReference>
<dbReference type="InterPro" id="IPR004405">
    <property type="entry name" value="TF_pelota"/>
</dbReference>
<comment type="subcellular location">
    <subcellularLocation>
        <location evidence="2 10">Cytoplasm</location>
    </subcellularLocation>
</comment>
<evidence type="ECO:0000259" key="11">
    <source>
        <dbReference type="SMART" id="SM01194"/>
    </source>
</evidence>
<dbReference type="GO" id="GO:0005737">
    <property type="term" value="C:cytoplasm"/>
    <property type="evidence" value="ECO:0007669"/>
    <property type="project" value="UniProtKB-SubCell"/>
</dbReference>
<dbReference type="FunFam" id="2.30.30.870:FF:000004">
    <property type="entry name" value="Protein DOM34 homolog"/>
    <property type="match status" value="1"/>
</dbReference>
<dbReference type="InterPro" id="IPR005142">
    <property type="entry name" value="eRF1_3"/>
</dbReference>
<evidence type="ECO:0000313" key="13">
    <source>
        <dbReference type="Proteomes" id="UP000799750"/>
    </source>
</evidence>
<keyword evidence="4 10" id="KW-0963">Cytoplasm</keyword>
<dbReference type="GO" id="GO:0051301">
    <property type="term" value="P:cell division"/>
    <property type="evidence" value="ECO:0007669"/>
    <property type="project" value="UniProtKB-KW"/>
</dbReference>
<dbReference type="GO" id="GO:0070651">
    <property type="term" value="P:nonfunctional rRNA decay"/>
    <property type="evidence" value="ECO:0007669"/>
    <property type="project" value="TreeGrafter"/>
</dbReference>
<evidence type="ECO:0000256" key="9">
    <source>
        <dbReference type="ARBA" id="ARBA00023306"/>
    </source>
</evidence>
<evidence type="ECO:0000256" key="1">
    <source>
        <dbReference type="ARBA" id="ARBA00001968"/>
    </source>
</evidence>
<feature type="domain" description="eRF1/Pelota-like N-terminal" evidence="11">
    <location>
        <begin position="1"/>
        <end position="132"/>
    </location>
</feature>
<dbReference type="Gene3D" id="3.30.1330.30">
    <property type="match status" value="1"/>
</dbReference>
<comment type="function">
    <text evidence="10">Component of the Dom34-Hbs1 complex, a complex that recognizes stalled ribosomes and triggers the No-Go Decay (NGD) pathway (PubMed:20890290). In the Dom34-Hbs1 complex, dom34 recognizes ribosomes stalled at the 3' end of an mRNA and engages stalled ribosomes by destabilizing mRNA in the mRNA channel. Following ribosome-binding, the Dom34-Hbs1 complex promotes the disassembly of stalled ribosomes, followed by degradation of damaged mRNAs as part of the NGD pathway.</text>
</comment>
<dbReference type="OrthoDB" id="10249111at2759"/>
<keyword evidence="9" id="KW-0131">Cell cycle</keyword>
<evidence type="ECO:0000256" key="6">
    <source>
        <dbReference type="ARBA" id="ARBA00022723"/>
    </source>
</evidence>
<evidence type="ECO:0000256" key="8">
    <source>
        <dbReference type="ARBA" id="ARBA00023254"/>
    </source>
</evidence>
<dbReference type="Proteomes" id="UP000799750">
    <property type="component" value="Unassembled WGS sequence"/>
</dbReference>
<dbReference type="GO" id="GO:0071025">
    <property type="term" value="P:RNA surveillance"/>
    <property type="evidence" value="ECO:0007669"/>
    <property type="project" value="InterPro"/>
</dbReference>
<comment type="similarity">
    <text evidence="3 10">Belongs to the eukaryotic release factor 1 family. Pelota subfamily.</text>
</comment>
<dbReference type="GO" id="GO:1990533">
    <property type="term" value="C:Dom34-Hbs1 complex"/>
    <property type="evidence" value="ECO:0007669"/>
    <property type="project" value="UniProtKB-ARBA"/>
</dbReference>
<protein>
    <recommendedName>
        <fullName evidence="10">Protein DOM34 homolog</fullName>
    </recommendedName>
</protein>
<comment type="cofactor">
    <cofactor evidence="1 10">
        <name>a divalent metal cation</name>
        <dbReference type="ChEBI" id="CHEBI:60240"/>
    </cofactor>
</comment>
<keyword evidence="8" id="KW-0469">Meiosis</keyword>
<proteinExistence type="inferred from homology"/>
<evidence type="ECO:0000256" key="7">
    <source>
        <dbReference type="ARBA" id="ARBA00022776"/>
    </source>
</evidence>
<dbReference type="SMART" id="SM01194">
    <property type="entry name" value="eRF1_1"/>
    <property type="match status" value="1"/>
</dbReference>
<dbReference type="GO" id="GO:0070481">
    <property type="term" value="P:nuclear-transcribed mRNA catabolic process, non-stop decay"/>
    <property type="evidence" value="ECO:0007669"/>
    <property type="project" value="InterPro"/>
</dbReference>
<dbReference type="PANTHER" id="PTHR10853:SF0">
    <property type="entry name" value="PROTEIN PELOTA HOMOLOG"/>
    <property type="match status" value="1"/>
</dbReference>
<dbReference type="Gene3D" id="3.30.420.60">
    <property type="entry name" value="eRF1 domain 2"/>
    <property type="match status" value="1"/>
</dbReference>
<evidence type="ECO:0000256" key="2">
    <source>
        <dbReference type="ARBA" id="ARBA00004496"/>
    </source>
</evidence>
<keyword evidence="13" id="KW-1185">Reference proteome</keyword>
<dbReference type="FunFam" id="3.30.1330.30:FF:000008">
    <property type="entry name" value="Protein pelota homolog"/>
    <property type="match status" value="1"/>
</dbReference>
<sequence>MRLLKQQIDKKNGSGFAVLLPEEPEDMWHAYNLIQPNDFLRARAMRRITKESESGSVTSVRVPIDLTIMVSSTDFDVGSGQLHVAGKVSAENEHVKLGSFHTLDLELQRKFTLEKADGWDSVAIEMLKEAVDTSKRAQVYAVVMQEGLANVCLITEHQTILRQKVEVAIPRKRKGGIDGHDKGLDRFFTTLLRTLLNHIDLPSQTPPYTPVLLASPGFLASAFQTYIKTTATATTNKPLLALLPSILIAHSSSGHQHALTEVLSSPAVLAKLADTKYARETALMDKFFELLRKDDGRAWYGPKEVEQAVEKGAVGRGGGVLLISNALFRAQNVAERKRWVSLVDRVKDVEGGEVRVLSSLHESGKRLESLGNVAAILTFPLEDLDEDDEEDGGRAEGEMEF</sequence>
<keyword evidence="5" id="KW-0132">Cell division</keyword>
<name>A0A6A6RCP3_9PEZI</name>
<organism evidence="12 13">
    <name type="scientific">Lophium mytilinum</name>
    <dbReference type="NCBI Taxonomy" id="390894"/>
    <lineage>
        <taxon>Eukaryota</taxon>
        <taxon>Fungi</taxon>
        <taxon>Dikarya</taxon>
        <taxon>Ascomycota</taxon>
        <taxon>Pezizomycotina</taxon>
        <taxon>Dothideomycetes</taxon>
        <taxon>Pleosporomycetidae</taxon>
        <taxon>Mytilinidiales</taxon>
        <taxon>Mytilinidiaceae</taxon>
        <taxon>Lophium</taxon>
    </lineage>
</organism>
<dbReference type="InterPro" id="IPR058547">
    <property type="entry name" value="Pelota_N"/>
</dbReference>
<dbReference type="GO" id="GO:0032790">
    <property type="term" value="P:ribosome disassembly"/>
    <property type="evidence" value="ECO:0007669"/>
    <property type="project" value="TreeGrafter"/>
</dbReference>
<dbReference type="AlphaFoldDB" id="A0A6A6RCP3"/>
<dbReference type="EMBL" id="MU004181">
    <property type="protein sequence ID" value="KAF2502535.1"/>
    <property type="molecule type" value="Genomic_DNA"/>
</dbReference>
<evidence type="ECO:0000256" key="3">
    <source>
        <dbReference type="ARBA" id="ARBA00009504"/>
    </source>
</evidence>
<evidence type="ECO:0000256" key="10">
    <source>
        <dbReference type="RuleBase" id="RU362019"/>
    </source>
</evidence>
<dbReference type="GO" id="GO:0070966">
    <property type="term" value="P:nuclear-transcribed mRNA catabolic process, no-go decay"/>
    <property type="evidence" value="ECO:0007669"/>
    <property type="project" value="InterPro"/>
</dbReference>
<keyword evidence="6 10" id="KW-0479">Metal-binding</keyword>
<dbReference type="InterPro" id="IPR005141">
    <property type="entry name" value="eRF1_2"/>
</dbReference>
<dbReference type="Pfam" id="PF26356">
    <property type="entry name" value="Pelota_N"/>
    <property type="match status" value="1"/>
</dbReference>
<dbReference type="InterPro" id="IPR029064">
    <property type="entry name" value="Ribosomal_eL30-like_sf"/>
</dbReference>
<dbReference type="SUPFAM" id="SSF55315">
    <property type="entry name" value="L30e-like"/>
    <property type="match status" value="1"/>
</dbReference>
<dbReference type="InterPro" id="IPR042226">
    <property type="entry name" value="eFR1_2_sf"/>
</dbReference>
<dbReference type="GO" id="GO:0046872">
    <property type="term" value="F:metal ion binding"/>
    <property type="evidence" value="ECO:0007669"/>
    <property type="project" value="UniProtKB-KW"/>
</dbReference>
<dbReference type="GO" id="GO:0006412">
    <property type="term" value="P:translation"/>
    <property type="evidence" value="ECO:0007669"/>
    <property type="project" value="UniProtKB-ARBA"/>
</dbReference>
<evidence type="ECO:0000313" key="12">
    <source>
        <dbReference type="EMBL" id="KAF2502535.1"/>
    </source>
</evidence>
<accession>A0A6A6RCP3</accession>
<dbReference type="InterPro" id="IPR005140">
    <property type="entry name" value="eRF1_Pelota-like_N"/>
</dbReference>
<dbReference type="Gene3D" id="2.30.30.870">
    <property type="entry name" value="Pelota, domain A"/>
    <property type="match status" value="1"/>
</dbReference>